<dbReference type="InterPro" id="IPR036047">
    <property type="entry name" value="F-box-like_dom_sf"/>
</dbReference>
<dbReference type="OrthoDB" id="661008at2759"/>
<feature type="domain" description="At1g61320/AtMIF1 LRR" evidence="3">
    <location>
        <begin position="151"/>
        <end position="489"/>
    </location>
</feature>
<dbReference type="Pfam" id="PF23622">
    <property type="entry name" value="LRR_At1g61320_AtMIF1"/>
    <property type="match status" value="1"/>
</dbReference>
<keyword evidence="5" id="KW-1185">Reference proteome</keyword>
<proteinExistence type="predicted"/>
<evidence type="ECO:0008006" key="6">
    <source>
        <dbReference type="Google" id="ProtNLM"/>
    </source>
</evidence>
<sequence length="531" mass="61111">MAGEGEGSSPIAAIAVSRRRLSSPVVDIDQERSLAGRMQQSRFSSRDDQPVNHPTGQQTTSDYDRATPTNINTGPSARFCDLPPDILYRIASKLPPKEFARTSVLSTDWFRGCMRSACPRLTFDVVAMCKCEMEDLLYTHVWQFVSEVNGVLRKHHGKVVETLQVKINLEHSILAPHIDTWVGFAAISRTKNLVLDLKPVRFWEHDYRYLFLFQLFDRESISRLQHMQLSFVSLDPPSQFKGFPNLRKLHLQTVQVNRKDLEDVLSHCCILEWLCLDRCRLDDELTVDSPLPRLLYLRVEFCLTKIRFNAVNLATFEYQGSFIPIDLVQSFKLQSANIKFFSNAIFQHRTLISLLNGLPSVQSLTLNVRSQRIEKQWFWDNPLKFTNLKHLQFLMIILSKDVDKILYSLSFLRATPLIEKLEVHFGICCSLWLAEAGSSRRDLRKYKYVHLKHIWITGFRAAKGQLEFLLHLIENAPALEILLVEIGEYPPCNSYNSWFGGGEPPIDKAMEIARTCIHPILSQNVTFNVKE</sequence>
<accession>A0A2T7DCX1</accession>
<feature type="domain" description="F-box" evidence="2">
    <location>
        <begin position="79"/>
        <end position="109"/>
    </location>
</feature>
<dbReference type="PANTHER" id="PTHR34145">
    <property type="entry name" value="OS02G0105600 PROTEIN"/>
    <property type="match status" value="1"/>
</dbReference>
<gene>
    <name evidence="4" type="ORF">GQ55_5G050100</name>
</gene>
<dbReference type="InterPro" id="IPR053772">
    <property type="entry name" value="At1g61320/At1g61330-like"/>
</dbReference>
<organism evidence="4 5">
    <name type="scientific">Panicum hallii var. hallii</name>
    <dbReference type="NCBI Taxonomy" id="1504633"/>
    <lineage>
        <taxon>Eukaryota</taxon>
        <taxon>Viridiplantae</taxon>
        <taxon>Streptophyta</taxon>
        <taxon>Embryophyta</taxon>
        <taxon>Tracheophyta</taxon>
        <taxon>Spermatophyta</taxon>
        <taxon>Magnoliopsida</taxon>
        <taxon>Liliopsida</taxon>
        <taxon>Poales</taxon>
        <taxon>Poaceae</taxon>
        <taxon>PACMAD clade</taxon>
        <taxon>Panicoideae</taxon>
        <taxon>Panicodae</taxon>
        <taxon>Paniceae</taxon>
        <taxon>Panicinae</taxon>
        <taxon>Panicum</taxon>
        <taxon>Panicum sect. Panicum</taxon>
    </lineage>
</organism>
<dbReference type="InterPro" id="IPR001810">
    <property type="entry name" value="F-box_dom"/>
</dbReference>
<dbReference type="InterPro" id="IPR055357">
    <property type="entry name" value="LRR_At1g61320_AtMIF1"/>
</dbReference>
<dbReference type="InterPro" id="IPR032675">
    <property type="entry name" value="LRR_dom_sf"/>
</dbReference>
<evidence type="ECO:0000259" key="2">
    <source>
        <dbReference type="Pfam" id="PF00646"/>
    </source>
</evidence>
<evidence type="ECO:0000313" key="5">
    <source>
        <dbReference type="Proteomes" id="UP000244336"/>
    </source>
</evidence>
<evidence type="ECO:0000259" key="3">
    <source>
        <dbReference type="Pfam" id="PF23622"/>
    </source>
</evidence>
<dbReference type="EMBL" id="CM009753">
    <property type="protein sequence ID" value="PUZ53403.1"/>
    <property type="molecule type" value="Genomic_DNA"/>
</dbReference>
<dbReference type="SUPFAM" id="SSF52058">
    <property type="entry name" value="L domain-like"/>
    <property type="match status" value="1"/>
</dbReference>
<feature type="compositionally biased region" description="Polar residues" evidence="1">
    <location>
        <begin position="52"/>
        <end position="70"/>
    </location>
</feature>
<dbReference type="Gene3D" id="3.80.10.10">
    <property type="entry name" value="Ribonuclease Inhibitor"/>
    <property type="match status" value="1"/>
</dbReference>
<dbReference type="PANTHER" id="PTHR34145:SF57">
    <property type="entry name" value="F-BOX DOMAIN-CONTAINING PROTEIN"/>
    <property type="match status" value="1"/>
</dbReference>
<name>A0A2T7DCX1_9POAL</name>
<evidence type="ECO:0000313" key="4">
    <source>
        <dbReference type="EMBL" id="PUZ53403.1"/>
    </source>
</evidence>
<dbReference type="AlphaFoldDB" id="A0A2T7DCX1"/>
<reference evidence="4 5" key="1">
    <citation type="submission" date="2018-04" db="EMBL/GenBank/DDBJ databases">
        <title>WGS assembly of Panicum hallii var. hallii HAL2.</title>
        <authorList>
            <person name="Lovell J."/>
            <person name="Jenkins J."/>
            <person name="Lowry D."/>
            <person name="Mamidi S."/>
            <person name="Sreedasyam A."/>
            <person name="Weng X."/>
            <person name="Barry K."/>
            <person name="Bonette J."/>
            <person name="Campitelli B."/>
            <person name="Daum C."/>
            <person name="Gordon S."/>
            <person name="Gould B."/>
            <person name="Lipzen A."/>
            <person name="MacQueen A."/>
            <person name="Palacio-Mejia J."/>
            <person name="Plott C."/>
            <person name="Shakirov E."/>
            <person name="Shu S."/>
            <person name="Yoshinaga Y."/>
            <person name="Zane M."/>
            <person name="Rokhsar D."/>
            <person name="Grimwood J."/>
            <person name="Schmutz J."/>
            <person name="Juenger T."/>
        </authorList>
    </citation>
    <scope>NUCLEOTIDE SEQUENCE [LARGE SCALE GENOMIC DNA]</scope>
    <source>
        <strain evidence="5">cv. HAL2</strain>
    </source>
</reference>
<dbReference type="Pfam" id="PF00646">
    <property type="entry name" value="F-box"/>
    <property type="match status" value="1"/>
</dbReference>
<dbReference type="Proteomes" id="UP000244336">
    <property type="component" value="Chromosome 5"/>
</dbReference>
<evidence type="ECO:0000256" key="1">
    <source>
        <dbReference type="SAM" id="MobiDB-lite"/>
    </source>
</evidence>
<dbReference type="SUPFAM" id="SSF81383">
    <property type="entry name" value="F-box domain"/>
    <property type="match status" value="1"/>
</dbReference>
<dbReference type="Gramene" id="PUZ53403">
    <property type="protein sequence ID" value="PUZ53403"/>
    <property type="gene ID" value="GQ55_5G050100"/>
</dbReference>
<protein>
    <recommendedName>
        <fullName evidence="6">F-box domain-containing protein</fullName>
    </recommendedName>
</protein>
<feature type="region of interest" description="Disordered" evidence="1">
    <location>
        <begin position="1"/>
        <end position="70"/>
    </location>
</feature>